<keyword evidence="2" id="KW-0186">Copper</keyword>
<evidence type="ECO:0000259" key="4">
    <source>
        <dbReference type="PROSITE" id="PS00498"/>
    </source>
</evidence>
<dbReference type="PANTHER" id="PTHR11474:SF76">
    <property type="entry name" value="SHKT DOMAIN-CONTAINING PROTEIN"/>
    <property type="match status" value="1"/>
</dbReference>
<reference evidence="5 6" key="1">
    <citation type="submission" date="2017-05" db="EMBL/GenBank/DDBJ databases">
        <authorList>
            <person name="Varghese N."/>
            <person name="Submissions S."/>
        </authorList>
    </citation>
    <scope>NUCLEOTIDE SEQUENCE [LARGE SCALE GENOMIC DNA]</scope>
    <source>
        <strain evidence="5 6">DSM 28009</strain>
    </source>
</reference>
<gene>
    <name evidence="5" type="ORF">SAMN06265380_102281</name>
</gene>
<evidence type="ECO:0000256" key="1">
    <source>
        <dbReference type="ARBA" id="ARBA00022723"/>
    </source>
</evidence>
<dbReference type="PROSITE" id="PS00498">
    <property type="entry name" value="TYROSINASE_2"/>
    <property type="match status" value="1"/>
</dbReference>
<dbReference type="Proteomes" id="UP000319555">
    <property type="component" value="Unassembled WGS sequence"/>
</dbReference>
<dbReference type="Pfam" id="PF00264">
    <property type="entry name" value="Tyrosinase"/>
    <property type="match status" value="1"/>
</dbReference>
<evidence type="ECO:0000256" key="3">
    <source>
        <dbReference type="SAM" id="MobiDB-lite"/>
    </source>
</evidence>
<dbReference type="SUPFAM" id="SSF48056">
    <property type="entry name" value="Di-copper centre-containing domain"/>
    <property type="match status" value="1"/>
</dbReference>
<dbReference type="OrthoDB" id="2874181at2"/>
<dbReference type="InterPro" id="IPR057190">
    <property type="entry name" value="DUF7868"/>
</dbReference>
<sequence length="475" mass="52085">MATRIRKNVWTLPANDETLIWYERAVEALWDRDLEDPTSWFFMGAVHGQPQNFPDIPGSGQFWNQCQHQSWFFLPWHRGYITAFEAVVGKAVADLGGPQDWALPYWDYSQPLSENPNARRLPVAFREPTKSDGTRNFLFSRRRVVVNGDFGFPDDVVSLDALDHEDFTNDTPGFSSGFGGPQTGFHPGGGDNGALESTPHNDIHVWIGGSGGFMANPATAAFDPIFWLHHCNIDRLWEVWRNADPSHVSPPSPLWRTGQTFSMHDGDGAAFTFNSEEMLDSTSVLHGFQYDGVPPAVEPAIPAEEFVMAGKEPELAGASEAPVKLRGAMTTAGVKLDTSVALISGAEAPGTTRRVHLHLEGIKGRGMPGSYRVMLDLPDDALPPAIIGTLSPFGLEQASNPDGPHGGNGLAVTYEITKLAFALGLSQGDANRLQIRFQRMFDDSEAFGQVPGLEQIAPTEQQPDIEIGRINLYFD</sequence>
<dbReference type="RefSeq" id="WP_142635700.1">
    <property type="nucleotide sequence ID" value="NZ_FXTE01000002.1"/>
</dbReference>
<protein>
    <submittedName>
        <fullName evidence="5">Tyrosinase</fullName>
    </submittedName>
</protein>
<feature type="region of interest" description="Disordered" evidence="3">
    <location>
        <begin position="174"/>
        <end position="197"/>
    </location>
</feature>
<dbReference type="EMBL" id="FXTE01000002">
    <property type="protein sequence ID" value="SMO56380.1"/>
    <property type="molecule type" value="Genomic_DNA"/>
</dbReference>
<organism evidence="5 6">
    <name type="scientific">Ruegeria faecimaris</name>
    <dbReference type="NCBI Taxonomy" id="686389"/>
    <lineage>
        <taxon>Bacteria</taxon>
        <taxon>Pseudomonadati</taxon>
        <taxon>Pseudomonadota</taxon>
        <taxon>Alphaproteobacteria</taxon>
        <taxon>Rhodobacterales</taxon>
        <taxon>Roseobacteraceae</taxon>
        <taxon>Ruegeria</taxon>
    </lineage>
</organism>
<evidence type="ECO:0000313" key="6">
    <source>
        <dbReference type="Proteomes" id="UP000319555"/>
    </source>
</evidence>
<feature type="compositionally biased region" description="Gly residues" evidence="3">
    <location>
        <begin position="176"/>
        <end position="192"/>
    </location>
</feature>
<feature type="domain" description="Tyrosinase copper-binding" evidence="4">
    <location>
        <begin position="223"/>
        <end position="234"/>
    </location>
</feature>
<dbReference type="InterPro" id="IPR008922">
    <property type="entry name" value="Di-copper_centre_dom_sf"/>
</dbReference>
<name>A0A521CC92_9RHOB</name>
<dbReference type="Pfam" id="PF25271">
    <property type="entry name" value="DUF7868"/>
    <property type="match status" value="1"/>
</dbReference>
<evidence type="ECO:0000256" key="2">
    <source>
        <dbReference type="ARBA" id="ARBA00023008"/>
    </source>
</evidence>
<dbReference type="Gene3D" id="1.10.1280.10">
    <property type="entry name" value="Di-copper center containing domain from catechol oxidase"/>
    <property type="match status" value="1"/>
</dbReference>
<evidence type="ECO:0000313" key="5">
    <source>
        <dbReference type="EMBL" id="SMO56380.1"/>
    </source>
</evidence>
<dbReference type="AlphaFoldDB" id="A0A521CC92"/>
<keyword evidence="1" id="KW-0479">Metal-binding</keyword>
<dbReference type="GO" id="GO:0016491">
    <property type="term" value="F:oxidoreductase activity"/>
    <property type="evidence" value="ECO:0007669"/>
    <property type="project" value="InterPro"/>
</dbReference>
<dbReference type="InterPro" id="IPR050316">
    <property type="entry name" value="Tyrosinase/Hemocyanin"/>
</dbReference>
<dbReference type="PRINTS" id="PR00092">
    <property type="entry name" value="TYROSINASE"/>
</dbReference>
<dbReference type="GO" id="GO:0046872">
    <property type="term" value="F:metal ion binding"/>
    <property type="evidence" value="ECO:0007669"/>
    <property type="project" value="UniProtKB-KW"/>
</dbReference>
<dbReference type="PANTHER" id="PTHR11474">
    <property type="entry name" value="TYROSINASE FAMILY MEMBER"/>
    <property type="match status" value="1"/>
</dbReference>
<keyword evidence="6" id="KW-1185">Reference proteome</keyword>
<proteinExistence type="predicted"/>
<dbReference type="InterPro" id="IPR002227">
    <property type="entry name" value="Tyrosinase_Cu-bd"/>
</dbReference>
<accession>A0A521CC92</accession>